<keyword evidence="3 7" id="KW-0479">Metal-binding</keyword>
<dbReference type="GO" id="GO:0005506">
    <property type="term" value="F:iron ion binding"/>
    <property type="evidence" value="ECO:0007669"/>
    <property type="project" value="InterPro"/>
</dbReference>
<evidence type="ECO:0000256" key="7">
    <source>
        <dbReference type="PIRSR" id="PIRSR602401-1"/>
    </source>
</evidence>
<accession>A0A9N9L575</accession>
<dbReference type="OrthoDB" id="1470350at2759"/>
<dbReference type="PANTHER" id="PTHR24291:SF50">
    <property type="entry name" value="BIFUNCTIONAL ALBAFLAVENONE MONOOXYGENASE_TERPENE SYNTHASE"/>
    <property type="match status" value="1"/>
</dbReference>
<comment type="caution">
    <text evidence="10">The sequence shown here is derived from an EMBL/GenBank/DDBJ whole genome shotgun (WGS) entry which is preliminary data.</text>
</comment>
<evidence type="ECO:0000256" key="1">
    <source>
        <dbReference type="ARBA" id="ARBA00010617"/>
    </source>
</evidence>
<evidence type="ECO:0000256" key="9">
    <source>
        <dbReference type="SAM" id="Phobius"/>
    </source>
</evidence>
<dbReference type="InterPro" id="IPR050196">
    <property type="entry name" value="Cytochrome_P450_Monoox"/>
</dbReference>
<proteinExistence type="inferred from homology"/>
<dbReference type="InterPro" id="IPR017972">
    <property type="entry name" value="Cyt_P450_CS"/>
</dbReference>
<dbReference type="EMBL" id="CAJVRL010000097">
    <property type="protein sequence ID" value="CAG8960296.1"/>
    <property type="molecule type" value="Genomic_DNA"/>
</dbReference>
<evidence type="ECO:0000256" key="6">
    <source>
        <dbReference type="ARBA" id="ARBA00023033"/>
    </source>
</evidence>
<dbReference type="Gene3D" id="1.10.630.10">
    <property type="entry name" value="Cytochrome P450"/>
    <property type="match status" value="1"/>
</dbReference>
<evidence type="ECO:0000256" key="3">
    <source>
        <dbReference type="ARBA" id="ARBA00022723"/>
    </source>
</evidence>
<dbReference type="Proteomes" id="UP000696280">
    <property type="component" value="Unassembled WGS sequence"/>
</dbReference>
<evidence type="ECO:0000313" key="11">
    <source>
        <dbReference type="Proteomes" id="UP000696280"/>
    </source>
</evidence>
<dbReference type="GO" id="GO:0016705">
    <property type="term" value="F:oxidoreductase activity, acting on paired donors, with incorporation or reduction of molecular oxygen"/>
    <property type="evidence" value="ECO:0007669"/>
    <property type="project" value="InterPro"/>
</dbReference>
<protein>
    <recommendedName>
        <fullName evidence="12">Cytochrome P450</fullName>
    </recommendedName>
</protein>
<evidence type="ECO:0000256" key="4">
    <source>
        <dbReference type="ARBA" id="ARBA00023002"/>
    </source>
</evidence>
<organism evidence="10 11">
    <name type="scientific">Hymenoscyphus fraxineus</name>
    <dbReference type="NCBI Taxonomy" id="746836"/>
    <lineage>
        <taxon>Eukaryota</taxon>
        <taxon>Fungi</taxon>
        <taxon>Dikarya</taxon>
        <taxon>Ascomycota</taxon>
        <taxon>Pezizomycotina</taxon>
        <taxon>Leotiomycetes</taxon>
        <taxon>Helotiales</taxon>
        <taxon>Helotiaceae</taxon>
        <taxon>Hymenoscyphus</taxon>
    </lineage>
</organism>
<keyword evidence="5 7" id="KW-0408">Iron</keyword>
<dbReference type="Pfam" id="PF00067">
    <property type="entry name" value="p450"/>
    <property type="match status" value="2"/>
</dbReference>
<feature type="transmembrane region" description="Helical" evidence="9">
    <location>
        <begin position="45"/>
        <end position="67"/>
    </location>
</feature>
<sequence length="572" mass="64450">MASIILTALGGLGVFLAFVLSRQISQWRRNYQIALTTGFPVFYSPIHISSIWWMMLYPVLMPILKLLPQSWTSPWLQIAQVWKIWKMGYEPFQEAGTDTFILATPSGNMLWSSDNAVIRELFIQHPNVDAPVEFLKFWNVYGSTIASVQGNEWKAHRRAVTAGFGPTMNQTVWKETQNQTETLAKHWIEKHQAIIPVIRYWTSRLALNIICSGLFSMKVKWDSDDAAPLPAGHNIPLDEALPKFIENLAVYFTVPTALLGKLPVKKFQDTYQNFTEITSYLDEFRAQVLDNVEAVTAKKNKNILESVVLAGVNGKDPLPKESVLGNIFFSLLAGHETTGGTLGFIYLLMAIYPEYQQRMQKELDDQLGTRPASEWTLENDYPVLKRGFLGAIQKEVLYVFNPASFIMRKALNPVTLVDSHGKSHRIPENTLTLINNAGASRNPSNWKRSIKVSPERSTALSDSPALYIDPERWLDENDQDLATATSFGAGGRVCPGKEFANVELTASMTTLFKSYSLELVVEKNTVDECGGDEKLAWEQTRDKAIKMIYDDLEANITIGIHKDIPIRIVKRA</sequence>
<dbReference type="GO" id="GO:0020037">
    <property type="term" value="F:heme binding"/>
    <property type="evidence" value="ECO:0007669"/>
    <property type="project" value="InterPro"/>
</dbReference>
<evidence type="ECO:0000256" key="2">
    <source>
        <dbReference type="ARBA" id="ARBA00022617"/>
    </source>
</evidence>
<keyword evidence="6 8" id="KW-0503">Monooxygenase</keyword>
<keyword evidence="9" id="KW-1133">Transmembrane helix</keyword>
<dbReference type="InterPro" id="IPR036396">
    <property type="entry name" value="Cyt_P450_sf"/>
</dbReference>
<dbReference type="PRINTS" id="PR00385">
    <property type="entry name" value="P450"/>
</dbReference>
<keyword evidence="2 7" id="KW-0349">Heme</keyword>
<dbReference type="InterPro" id="IPR001128">
    <property type="entry name" value="Cyt_P450"/>
</dbReference>
<dbReference type="InterPro" id="IPR002401">
    <property type="entry name" value="Cyt_P450_E_grp-I"/>
</dbReference>
<keyword evidence="9" id="KW-0812">Transmembrane</keyword>
<comment type="similarity">
    <text evidence="1 8">Belongs to the cytochrome P450 family.</text>
</comment>
<evidence type="ECO:0000256" key="5">
    <source>
        <dbReference type="ARBA" id="ARBA00023004"/>
    </source>
</evidence>
<keyword evidence="9" id="KW-0472">Membrane</keyword>
<keyword evidence="11" id="KW-1185">Reference proteome</keyword>
<gene>
    <name evidence="10" type="ORF">HYFRA_00012816</name>
</gene>
<dbReference type="PANTHER" id="PTHR24291">
    <property type="entry name" value="CYTOCHROME P450 FAMILY 4"/>
    <property type="match status" value="1"/>
</dbReference>
<dbReference type="SUPFAM" id="SSF48264">
    <property type="entry name" value="Cytochrome P450"/>
    <property type="match status" value="1"/>
</dbReference>
<dbReference type="PRINTS" id="PR00463">
    <property type="entry name" value="EP450I"/>
</dbReference>
<dbReference type="PROSITE" id="PS00086">
    <property type="entry name" value="CYTOCHROME_P450"/>
    <property type="match status" value="1"/>
</dbReference>
<evidence type="ECO:0008006" key="12">
    <source>
        <dbReference type="Google" id="ProtNLM"/>
    </source>
</evidence>
<feature type="binding site" description="axial binding residue" evidence="7">
    <location>
        <position position="494"/>
    </location>
    <ligand>
        <name>heme</name>
        <dbReference type="ChEBI" id="CHEBI:30413"/>
    </ligand>
    <ligandPart>
        <name>Fe</name>
        <dbReference type="ChEBI" id="CHEBI:18248"/>
    </ligandPart>
</feature>
<name>A0A9N9L575_9HELO</name>
<reference evidence="10" key="1">
    <citation type="submission" date="2021-07" db="EMBL/GenBank/DDBJ databases">
        <authorList>
            <person name="Durling M."/>
        </authorList>
    </citation>
    <scope>NUCLEOTIDE SEQUENCE</scope>
</reference>
<keyword evidence="4 8" id="KW-0560">Oxidoreductase</keyword>
<comment type="cofactor">
    <cofactor evidence="7">
        <name>heme</name>
        <dbReference type="ChEBI" id="CHEBI:30413"/>
    </cofactor>
</comment>
<evidence type="ECO:0000313" key="10">
    <source>
        <dbReference type="EMBL" id="CAG8960296.1"/>
    </source>
</evidence>
<dbReference type="AlphaFoldDB" id="A0A9N9L575"/>
<dbReference type="GO" id="GO:0004497">
    <property type="term" value="F:monooxygenase activity"/>
    <property type="evidence" value="ECO:0007669"/>
    <property type="project" value="UniProtKB-KW"/>
</dbReference>
<evidence type="ECO:0000256" key="8">
    <source>
        <dbReference type="RuleBase" id="RU000461"/>
    </source>
</evidence>